<dbReference type="AlphaFoldDB" id="A0A0Q2RCD9"/>
<sequence length="81" mass="8938">MVRSYVLLTVEIGKVESVIDALKRIPGVIRADAVTGPYDAIVHIEAKDLGELTRKILHDIHNIDGVIDTTTAIVVEMEEEE</sequence>
<evidence type="ECO:0000313" key="2">
    <source>
        <dbReference type="EMBL" id="ASJ13080.1"/>
    </source>
</evidence>
<dbReference type="Proteomes" id="UP000182125">
    <property type="component" value="Unassembled WGS sequence"/>
</dbReference>
<dbReference type="InterPro" id="IPR019887">
    <property type="entry name" value="Tscrpt_reg_AsnC/Lrp_C"/>
</dbReference>
<dbReference type="GeneID" id="74506983"/>
<dbReference type="Proteomes" id="UP000051862">
    <property type="component" value="Unassembled WGS sequence"/>
</dbReference>
<keyword evidence="7" id="KW-1185">Reference proteome</keyword>
<dbReference type="EMBL" id="LIXN01000020">
    <property type="protein sequence ID" value="KQH81590.1"/>
    <property type="molecule type" value="Genomic_DNA"/>
</dbReference>
<dbReference type="RefSeq" id="WP_055430162.1">
    <property type="nucleotide sequence ID" value="NZ_CP015105.1"/>
</dbReference>
<dbReference type="EMBL" id="CP015105">
    <property type="protein sequence ID" value="ASJ13080.1"/>
    <property type="molecule type" value="Genomic_DNA"/>
</dbReference>
<dbReference type="EMBL" id="FOIW01000001">
    <property type="protein sequence ID" value="SEV81435.1"/>
    <property type="molecule type" value="Genomic_DNA"/>
</dbReference>
<evidence type="ECO:0000313" key="3">
    <source>
        <dbReference type="EMBL" id="KQH81590.1"/>
    </source>
</evidence>
<reference evidence="6" key="3">
    <citation type="submission" date="2016-10" db="EMBL/GenBank/DDBJ databases">
        <authorList>
            <person name="Varghese N."/>
            <person name="Submissions S."/>
        </authorList>
    </citation>
    <scope>NUCLEOTIDE SEQUENCE [LARGE SCALE GENOMIC DNA]</scope>
    <source>
        <strain evidence="6">OGL-20</strain>
    </source>
</reference>
<protein>
    <submittedName>
        <fullName evidence="3">AsnC family transcriptional regulator</fullName>
    </submittedName>
    <submittedName>
        <fullName evidence="4">Transcriptional regulator, AsnC family</fullName>
    </submittedName>
</protein>
<evidence type="ECO:0000313" key="7">
    <source>
        <dbReference type="Proteomes" id="UP000250136"/>
    </source>
</evidence>
<dbReference type="OrthoDB" id="8865at2157"/>
<reference evidence="2 7" key="2">
    <citation type="submission" date="2016-04" db="EMBL/GenBank/DDBJ databases">
        <title>Complete genome sequence of Thermococcus thioreducens type strain OGL-20P.</title>
        <authorList>
            <person name="Oger P.M."/>
        </authorList>
    </citation>
    <scope>NUCLEOTIDE SEQUENCE [LARGE SCALE GENOMIC DNA]</scope>
    <source>
        <strain evidence="2 7">OGL-20P</strain>
    </source>
</reference>
<dbReference type="InterPro" id="IPR011008">
    <property type="entry name" value="Dimeric_a/b-barrel"/>
</dbReference>
<dbReference type="KEGG" id="ttd:A3L14_09370"/>
<dbReference type="Gene3D" id="3.30.70.920">
    <property type="match status" value="1"/>
</dbReference>
<organism evidence="3 5">
    <name type="scientific">Thermococcus thioreducens</name>
    <dbReference type="NCBI Taxonomy" id="277988"/>
    <lineage>
        <taxon>Archaea</taxon>
        <taxon>Methanobacteriati</taxon>
        <taxon>Methanobacteriota</taxon>
        <taxon>Thermococci</taxon>
        <taxon>Thermococcales</taxon>
        <taxon>Thermococcaceae</taxon>
        <taxon>Thermococcus</taxon>
    </lineage>
</organism>
<name>A0A0Q2RCD9_9EURY</name>
<reference evidence="4" key="4">
    <citation type="submission" date="2016-10" db="EMBL/GenBank/DDBJ databases">
        <authorList>
            <person name="de Groot N.N."/>
        </authorList>
    </citation>
    <scope>NUCLEOTIDE SEQUENCE [LARGE SCALE GENOMIC DNA]</scope>
    <source>
        <strain evidence="4">OGL-20</strain>
    </source>
</reference>
<evidence type="ECO:0000313" key="4">
    <source>
        <dbReference type="EMBL" id="SEV81435.1"/>
    </source>
</evidence>
<dbReference type="STRING" id="277988.SAMN05216170_0065"/>
<reference evidence="3 5" key="1">
    <citation type="submission" date="2015-08" db="EMBL/GenBank/DDBJ databases">
        <title>Thermococcus thioreducens DSM 14981 genome sequencing.</title>
        <authorList>
            <person name="Hong S.-J."/>
            <person name="Kim M.-C."/>
            <person name="Shin J.-H."/>
        </authorList>
    </citation>
    <scope>NUCLEOTIDE SEQUENCE [LARGE SCALE GENOMIC DNA]</scope>
    <source>
        <strain evidence="3 5">DSM 14981</strain>
    </source>
</reference>
<accession>A0A0Q2RCD9</accession>
<gene>
    <name evidence="2" type="ORF">A3L14_09370</name>
    <name evidence="3" type="ORF">AMR53_10245</name>
    <name evidence="4" type="ORF">SAMN05216170_0065</name>
</gene>
<evidence type="ECO:0000313" key="6">
    <source>
        <dbReference type="Proteomes" id="UP000182125"/>
    </source>
</evidence>
<evidence type="ECO:0000259" key="1">
    <source>
        <dbReference type="Pfam" id="PF01037"/>
    </source>
</evidence>
<proteinExistence type="predicted"/>
<dbReference type="SUPFAM" id="SSF54909">
    <property type="entry name" value="Dimeric alpha+beta barrel"/>
    <property type="match status" value="1"/>
</dbReference>
<dbReference type="Proteomes" id="UP000250136">
    <property type="component" value="Chromosome"/>
</dbReference>
<evidence type="ECO:0000313" key="5">
    <source>
        <dbReference type="Proteomes" id="UP000051862"/>
    </source>
</evidence>
<dbReference type="Pfam" id="PF01037">
    <property type="entry name" value="AsnC_trans_reg"/>
    <property type="match status" value="1"/>
</dbReference>
<dbReference type="PATRIC" id="fig|277988.4.peg.2149"/>
<feature type="domain" description="Transcription regulator AsnC/Lrp ligand binding" evidence="1">
    <location>
        <begin position="6"/>
        <end position="76"/>
    </location>
</feature>